<feature type="transmembrane region" description="Helical" evidence="5">
    <location>
        <begin position="375"/>
        <end position="403"/>
    </location>
</feature>
<dbReference type="NCBIfam" id="TIGR03097">
    <property type="entry name" value="PEP_O_lig_1"/>
    <property type="match status" value="1"/>
</dbReference>
<dbReference type="Proteomes" id="UP000321523">
    <property type="component" value="Unassembled WGS sequence"/>
</dbReference>
<dbReference type="PANTHER" id="PTHR37422:SF17">
    <property type="entry name" value="O-ANTIGEN LIGASE"/>
    <property type="match status" value="1"/>
</dbReference>
<feature type="transmembrane region" description="Helical" evidence="5">
    <location>
        <begin position="170"/>
        <end position="187"/>
    </location>
</feature>
<dbReference type="Pfam" id="PF04932">
    <property type="entry name" value="Wzy_C"/>
    <property type="match status" value="1"/>
</dbReference>
<evidence type="ECO:0000259" key="7">
    <source>
        <dbReference type="Pfam" id="PF19358"/>
    </source>
</evidence>
<dbReference type="GO" id="GO:0016020">
    <property type="term" value="C:membrane"/>
    <property type="evidence" value="ECO:0007669"/>
    <property type="project" value="UniProtKB-SubCell"/>
</dbReference>
<dbReference type="InterPro" id="IPR045979">
    <property type="entry name" value="DUF5935"/>
</dbReference>
<dbReference type="RefSeq" id="WP_044431755.1">
    <property type="nucleotide sequence ID" value="NZ_BJYZ01000024.1"/>
</dbReference>
<evidence type="ECO:0000313" key="9">
    <source>
        <dbReference type="Proteomes" id="UP000321523"/>
    </source>
</evidence>
<proteinExistence type="predicted"/>
<comment type="subcellular location">
    <subcellularLocation>
        <location evidence="1">Membrane</location>
        <topology evidence="1">Multi-pass membrane protein</topology>
    </subcellularLocation>
</comment>
<comment type="caution">
    <text evidence="8">The sequence shown here is derived from an EMBL/GenBank/DDBJ whole genome shotgun (WGS) entry which is preliminary data.</text>
</comment>
<dbReference type="Pfam" id="PF19358">
    <property type="entry name" value="DUF5935"/>
    <property type="match status" value="1"/>
</dbReference>
<feature type="domain" description="O-antigen ligase-related" evidence="6">
    <location>
        <begin position="201"/>
        <end position="338"/>
    </location>
</feature>
<evidence type="ECO:0000256" key="1">
    <source>
        <dbReference type="ARBA" id="ARBA00004141"/>
    </source>
</evidence>
<keyword evidence="3 5" id="KW-1133">Transmembrane helix</keyword>
<evidence type="ECO:0000256" key="4">
    <source>
        <dbReference type="ARBA" id="ARBA00023136"/>
    </source>
</evidence>
<dbReference type="EMBL" id="BJYZ01000024">
    <property type="protein sequence ID" value="GEO40837.1"/>
    <property type="molecule type" value="Genomic_DNA"/>
</dbReference>
<feature type="transmembrane region" description="Helical" evidence="5">
    <location>
        <begin position="100"/>
        <end position="119"/>
    </location>
</feature>
<organism evidence="8 9">
    <name type="scientific">Skermanella aerolata</name>
    <dbReference type="NCBI Taxonomy" id="393310"/>
    <lineage>
        <taxon>Bacteria</taxon>
        <taxon>Pseudomonadati</taxon>
        <taxon>Pseudomonadota</taxon>
        <taxon>Alphaproteobacteria</taxon>
        <taxon>Rhodospirillales</taxon>
        <taxon>Azospirillaceae</taxon>
        <taxon>Skermanella</taxon>
    </lineage>
</organism>
<accession>A0A512DWJ2</accession>
<gene>
    <name evidence="8" type="ORF">SAE02_49850</name>
</gene>
<dbReference type="OrthoDB" id="9772644at2"/>
<keyword evidence="9" id="KW-1185">Reference proteome</keyword>
<keyword evidence="2 5" id="KW-0812">Transmembrane</keyword>
<dbReference type="PANTHER" id="PTHR37422">
    <property type="entry name" value="TEICHURONIC ACID BIOSYNTHESIS PROTEIN TUAE"/>
    <property type="match status" value="1"/>
</dbReference>
<sequence length="443" mass="48978">MRSLILFMVFLVLAVLSLTMPSIGVLTWAWIAIMSPHRLTWDFTYTLQLNLIIVVITFIAWVVSREPKRLPMNSATVMIMLFMAWMTLTTMTSLAPANSWFHWDLHIKNLVFALAVMAVMRTQVRIQALIWITVLSIGYFGVKGGGFTIANGGAYTVLGPPESIIEDRNHLALACCMIIPMMNYLRVTTANRLIKIGLMMAMALTIISVIGSYSRGGFLALSVTALVFWLRSSGKLMTMVLLLACFVPAVSLMPASWKDRIGTIENYQKDDSVQGRFDAWNYAMRVAKDRPLLGGGLATTEVGAVFHKYVPGRPQRAAHSIYFQVLGDQGPIGLMIFLGIGVVGWLNTRSIIRLSKGKPEFEWAWHLGRMMQVSFISYFVAGAALSMAYYSVFFLSVVIVALVREILVKAERAAVQPAGRVRRGGFLRPAEAPAPASASVPAN</sequence>
<reference evidence="8 9" key="1">
    <citation type="submission" date="2019-07" db="EMBL/GenBank/DDBJ databases">
        <title>Whole genome shotgun sequence of Skermanella aerolata NBRC 106429.</title>
        <authorList>
            <person name="Hosoyama A."/>
            <person name="Uohara A."/>
            <person name="Ohji S."/>
            <person name="Ichikawa N."/>
        </authorList>
    </citation>
    <scope>NUCLEOTIDE SEQUENCE [LARGE SCALE GENOMIC DNA]</scope>
    <source>
        <strain evidence="8 9">NBRC 106429</strain>
    </source>
</reference>
<feature type="transmembrane region" description="Helical" evidence="5">
    <location>
        <begin position="75"/>
        <end position="94"/>
    </location>
</feature>
<dbReference type="AlphaFoldDB" id="A0A512DWJ2"/>
<feature type="transmembrane region" description="Helical" evidence="5">
    <location>
        <begin position="332"/>
        <end position="355"/>
    </location>
</feature>
<feature type="transmembrane region" description="Helical" evidence="5">
    <location>
        <begin position="236"/>
        <end position="257"/>
    </location>
</feature>
<dbReference type="InterPro" id="IPR017528">
    <property type="entry name" value="CHP03097O-antigen_lig-rel"/>
</dbReference>
<dbReference type="InterPro" id="IPR051533">
    <property type="entry name" value="WaaL-like"/>
</dbReference>
<evidence type="ECO:0000256" key="3">
    <source>
        <dbReference type="ARBA" id="ARBA00022989"/>
    </source>
</evidence>
<evidence type="ECO:0000313" key="8">
    <source>
        <dbReference type="EMBL" id="GEO40837.1"/>
    </source>
</evidence>
<evidence type="ECO:0000256" key="2">
    <source>
        <dbReference type="ARBA" id="ARBA00022692"/>
    </source>
</evidence>
<protein>
    <submittedName>
        <fullName evidence="8">O-antigen polymerase</fullName>
    </submittedName>
</protein>
<feature type="transmembrane region" description="Helical" evidence="5">
    <location>
        <begin position="199"/>
        <end position="230"/>
    </location>
</feature>
<feature type="domain" description="DUF5935" evidence="7">
    <location>
        <begin position="1"/>
        <end position="186"/>
    </location>
</feature>
<evidence type="ECO:0000259" key="6">
    <source>
        <dbReference type="Pfam" id="PF04932"/>
    </source>
</evidence>
<feature type="transmembrane region" description="Helical" evidence="5">
    <location>
        <begin position="128"/>
        <end position="150"/>
    </location>
</feature>
<name>A0A512DWJ2_9PROT</name>
<keyword evidence="4 5" id="KW-0472">Membrane</keyword>
<dbReference type="InterPro" id="IPR007016">
    <property type="entry name" value="O-antigen_ligase-rel_domated"/>
</dbReference>
<evidence type="ECO:0000256" key="5">
    <source>
        <dbReference type="SAM" id="Phobius"/>
    </source>
</evidence>
<feature type="transmembrane region" description="Helical" evidence="5">
    <location>
        <begin position="45"/>
        <end position="63"/>
    </location>
</feature>